<reference evidence="1 2" key="1">
    <citation type="submission" date="2016-09" db="EMBL/GenBank/DDBJ databases">
        <title>Complete genome of Desulfosporosinus sp. OL.</title>
        <authorList>
            <person name="Mardanov A."/>
            <person name="Beletsky A."/>
            <person name="Panova A."/>
            <person name="Karnachuk O."/>
            <person name="Ravin N."/>
        </authorList>
    </citation>
    <scope>NUCLEOTIDE SEQUENCE [LARGE SCALE GENOMIC DNA]</scope>
    <source>
        <strain evidence="1 2">OL</strain>
    </source>
</reference>
<proteinExistence type="predicted"/>
<evidence type="ECO:0000313" key="2">
    <source>
        <dbReference type="Proteomes" id="UP000186102"/>
    </source>
</evidence>
<dbReference type="Proteomes" id="UP000186102">
    <property type="component" value="Unassembled WGS sequence"/>
</dbReference>
<organism evidence="1 2">
    <name type="scientific">Desulfosporosinus metallidurans</name>
    <dbReference type="NCBI Taxonomy" id="1888891"/>
    <lineage>
        <taxon>Bacteria</taxon>
        <taxon>Bacillati</taxon>
        <taxon>Bacillota</taxon>
        <taxon>Clostridia</taxon>
        <taxon>Eubacteriales</taxon>
        <taxon>Desulfitobacteriaceae</taxon>
        <taxon>Desulfosporosinus</taxon>
    </lineage>
</organism>
<keyword evidence="2" id="KW-1185">Reference proteome</keyword>
<dbReference type="EMBL" id="MLBF01000043">
    <property type="protein sequence ID" value="OLN28417.1"/>
    <property type="molecule type" value="Genomic_DNA"/>
</dbReference>
<accession>A0A1Q8QM62</accession>
<dbReference type="AlphaFoldDB" id="A0A1Q8QM62"/>
<gene>
    <name evidence="1" type="ORF">DSOL_4066</name>
</gene>
<comment type="caution">
    <text evidence="1">The sequence shown here is derived from an EMBL/GenBank/DDBJ whole genome shotgun (WGS) entry which is preliminary data.</text>
</comment>
<protein>
    <submittedName>
        <fullName evidence="1">Uncharacterized protein</fullName>
    </submittedName>
</protein>
<name>A0A1Q8QM62_9FIRM</name>
<sequence>MDLSLERRFLESFFVSMAVTLLRRLDRPYDQTVAHPHICCGAVHGIPGIPV</sequence>
<evidence type="ECO:0000313" key="1">
    <source>
        <dbReference type="EMBL" id="OLN28417.1"/>
    </source>
</evidence>